<comment type="caution">
    <text evidence="1">The sequence shown here is derived from an EMBL/GenBank/DDBJ whole genome shotgun (WGS) entry which is preliminary data.</text>
</comment>
<evidence type="ECO:0000313" key="1">
    <source>
        <dbReference type="EMBL" id="GJT55185.1"/>
    </source>
</evidence>
<gene>
    <name evidence="1" type="ORF">Tco_0990239</name>
</gene>
<reference evidence="1" key="1">
    <citation type="journal article" date="2022" name="Int. J. Mol. Sci.">
        <title>Draft Genome of Tanacetum Coccineum: Genomic Comparison of Closely Related Tanacetum-Family Plants.</title>
        <authorList>
            <person name="Yamashiro T."/>
            <person name="Shiraishi A."/>
            <person name="Nakayama K."/>
            <person name="Satake H."/>
        </authorList>
    </citation>
    <scope>NUCLEOTIDE SEQUENCE</scope>
</reference>
<keyword evidence="2" id="KW-1185">Reference proteome</keyword>
<evidence type="ECO:0000313" key="2">
    <source>
        <dbReference type="Proteomes" id="UP001151760"/>
    </source>
</evidence>
<accession>A0ABQ5EX23</accession>
<protein>
    <submittedName>
        <fullName evidence="1">Uncharacterized protein</fullName>
    </submittedName>
</protein>
<reference evidence="1" key="2">
    <citation type="submission" date="2022-01" db="EMBL/GenBank/DDBJ databases">
        <authorList>
            <person name="Yamashiro T."/>
            <person name="Shiraishi A."/>
            <person name="Satake H."/>
            <person name="Nakayama K."/>
        </authorList>
    </citation>
    <scope>NUCLEOTIDE SEQUENCE</scope>
</reference>
<name>A0ABQ5EX23_9ASTR</name>
<proteinExistence type="predicted"/>
<organism evidence="1 2">
    <name type="scientific">Tanacetum coccineum</name>
    <dbReference type="NCBI Taxonomy" id="301880"/>
    <lineage>
        <taxon>Eukaryota</taxon>
        <taxon>Viridiplantae</taxon>
        <taxon>Streptophyta</taxon>
        <taxon>Embryophyta</taxon>
        <taxon>Tracheophyta</taxon>
        <taxon>Spermatophyta</taxon>
        <taxon>Magnoliopsida</taxon>
        <taxon>eudicotyledons</taxon>
        <taxon>Gunneridae</taxon>
        <taxon>Pentapetalae</taxon>
        <taxon>asterids</taxon>
        <taxon>campanulids</taxon>
        <taxon>Asterales</taxon>
        <taxon>Asteraceae</taxon>
        <taxon>Asteroideae</taxon>
        <taxon>Anthemideae</taxon>
        <taxon>Anthemidinae</taxon>
        <taxon>Tanacetum</taxon>
    </lineage>
</organism>
<dbReference type="EMBL" id="BQNB010016735">
    <property type="protein sequence ID" value="GJT55185.1"/>
    <property type="molecule type" value="Genomic_DNA"/>
</dbReference>
<sequence length="126" mass="14543">MIIPKEVFKRHGKPVSIICDRDLRFPHQISGGHFRRLGTNLRYEYCVPSQNRRASERTIQTSRGFAACALPIDFGKGLAEVAIPIVKVRLELQEKRSEFTWEREDQFKKKYPHLFTKNVPSSSAAL</sequence>
<dbReference type="Proteomes" id="UP001151760">
    <property type="component" value="Unassembled WGS sequence"/>
</dbReference>